<dbReference type="AlphaFoldDB" id="A0A8I0APA7"/>
<dbReference type="EMBL" id="JACOOX010000003">
    <property type="protein sequence ID" value="MBC5662632.1"/>
    <property type="molecule type" value="Genomic_DNA"/>
</dbReference>
<dbReference type="PROSITE" id="PS00638">
    <property type="entry name" value="PII_GLNB_CTER"/>
    <property type="match status" value="1"/>
</dbReference>
<comment type="similarity">
    <text evidence="1">Belongs to the P(II) protein family.</text>
</comment>
<dbReference type="PRINTS" id="PR00340">
    <property type="entry name" value="PIIGLNB"/>
</dbReference>
<reference evidence="2 3" key="1">
    <citation type="submission" date="2020-08" db="EMBL/GenBank/DDBJ databases">
        <title>Genome public.</title>
        <authorList>
            <person name="Liu C."/>
            <person name="Sun Q."/>
        </authorList>
    </citation>
    <scope>NUCLEOTIDE SEQUENCE [LARGE SCALE GENOMIC DNA]</scope>
    <source>
        <strain evidence="2 3">NSJ-10</strain>
    </source>
</reference>
<comment type="caution">
    <text evidence="2">The sequence shown here is derived from an EMBL/GenBank/DDBJ whole genome shotgun (WGS) entry which is preliminary data.</text>
</comment>
<dbReference type="PANTHER" id="PTHR30115:SF11">
    <property type="entry name" value="NITROGEN REGULATORY PROTEIN P-II HOMOLOG"/>
    <property type="match status" value="1"/>
</dbReference>
<dbReference type="InterPro" id="IPR002187">
    <property type="entry name" value="N-reg_PII"/>
</dbReference>
<dbReference type="Pfam" id="PF00543">
    <property type="entry name" value="P-II"/>
    <property type="match status" value="1"/>
</dbReference>
<name>A0A8I0APA7_9FIRM</name>
<dbReference type="SUPFAM" id="SSF54913">
    <property type="entry name" value="GlnB-like"/>
    <property type="match status" value="1"/>
</dbReference>
<dbReference type="InterPro" id="IPR017918">
    <property type="entry name" value="N-reg_PII_CS"/>
</dbReference>
<accession>A0A8I0APA7</accession>
<keyword evidence="3" id="KW-1185">Reference proteome</keyword>
<proteinExistence type="inferred from homology"/>
<evidence type="ECO:0000313" key="3">
    <source>
        <dbReference type="Proteomes" id="UP000615234"/>
    </source>
</evidence>
<dbReference type="PANTHER" id="PTHR30115">
    <property type="entry name" value="NITROGEN REGULATORY PROTEIN P-II"/>
    <property type="match status" value="1"/>
</dbReference>
<dbReference type="PROSITE" id="PS51343">
    <property type="entry name" value="PII_GLNB_DOM"/>
    <property type="match status" value="1"/>
</dbReference>
<dbReference type="InterPro" id="IPR015867">
    <property type="entry name" value="N-reg_PII/ATP_PRibTrfase_C"/>
</dbReference>
<organism evidence="2 3">
    <name type="scientific">Coprococcus hominis</name>
    <name type="common">ex Liu et al. 2022</name>
    <dbReference type="NCBI Taxonomy" id="2763039"/>
    <lineage>
        <taxon>Bacteria</taxon>
        <taxon>Bacillati</taxon>
        <taxon>Bacillota</taxon>
        <taxon>Clostridia</taxon>
        <taxon>Lachnospirales</taxon>
        <taxon>Lachnospiraceae</taxon>
        <taxon>Coprococcus</taxon>
    </lineage>
</organism>
<dbReference type="Proteomes" id="UP000615234">
    <property type="component" value="Unassembled WGS sequence"/>
</dbReference>
<dbReference type="InterPro" id="IPR011322">
    <property type="entry name" value="N-reg_PII-like_a/b"/>
</dbReference>
<evidence type="ECO:0000256" key="1">
    <source>
        <dbReference type="RuleBase" id="RU003936"/>
    </source>
</evidence>
<dbReference type="Gene3D" id="3.30.70.120">
    <property type="match status" value="1"/>
</dbReference>
<dbReference type="SMART" id="SM00938">
    <property type="entry name" value="P-II"/>
    <property type="match status" value="1"/>
</dbReference>
<gene>
    <name evidence="2" type="ORF">H8S09_06935</name>
</gene>
<dbReference type="GO" id="GO:0005524">
    <property type="term" value="F:ATP binding"/>
    <property type="evidence" value="ECO:0007669"/>
    <property type="project" value="TreeGrafter"/>
</dbReference>
<sequence>MKEIILIIRPEKLEVLKSILDEKNCGGMTISTVMGCGTQKGTVEGVNEIKGFKTTINLLPKVRVEVVVEDSKVEQIILDVREKVATGHVGDGKIFIRNIEEAIRIRTGERGEKAL</sequence>
<evidence type="ECO:0000313" key="2">
    <source>
        <dbReference type="EMBL" id="MBC5662632.1"/>
    </source>
</evidence>
<protein>
    <submittedName>
        <fullName evidence="2">P-II family nitrogen regulator</fullName>
    </submittedName>
</protein>
<dbReference type="GO" id="GO:0030234">
    <property type="term" value="F:enzyme regulator activity"/>
    <property type="evidence" value="ECO:0007669"/>
    <property type="project" value="InterPro"/>
</dbReference>
<dbReference type="GO" id="GO:0006808">
    <property type="term" value="P:regulation of nitrogen utilization"/>
    <property type="evidence" value="ECO:0007669"/>
    <property type="project" value="InterPro"/>
</dbReference>
<dbReference type="GO" id="GO:0005829">
    <property type="term" value="C:cytosol"/>
    <property type="evidence" value="ECO:0007669"/>
    <property type="project" value="TreeGrafter"/>
</dbReference>
<dbReference type="RefSeq" id="WP_008402823.1">
    <property type="nucleotide sequence ID" value="NZ_JACOOX010000003.1"/>
</dbReference>